<keyword evidence="2" id="KW-1133">Transmembrane helix</keyword>
<feature type="transmembrane region" description="Helical" evidence="2">
    <location>
        <begin position="36"/>
        <end position="55"/>
    </location>
</feature>
<protein>
    <submittedName>
        <fullName evidence="3">Uncharacterized protein</fullName>
    </submittedName>
</protein>
<sequence>MIEENCSSSLRAEENPGVDEGSDVWRRTRAPQMWSSRVYVCSLSEIVLHVIFGWYSRVNFFRDTILKKKKMK</sequence>
<evidence type="ECO:0000256" key="1">
    <source>
        <dbReference type="SAM" id="MobiDB-lite"/>
    </source>
</evidence>
<accession>A0AAV4US65</accession>
<evidence type="ECO:0000313" key="4">
    <source>
        <dbReference type="Proteomes" id="UP001054837"/>
    </source>
</evidence>
<feature type="region of interest" description="Disordered" evidence="1">
    <location>
        <begin position="1"/>
        <end position="23"/>
    </location>
</feature>
<organism evidence="3 4">
    <name type="scientific">Caerostris darwini</name>
    <dbReference type="NCBI Taxonomy" id="1538125"/>
    <lineage>
        <taxon>Eukaryota</taxon>
        <taxon>Metazoa</taxon>
        <taxon>Ecdysozoa</taxon>
        <taxon>Arthropoda</taxon>
        <taxon>Chelicerata</taxon>
        <taxon>Arachnida</taxon>
        <taxon>Araneae</taxon>
        <taxon>Araneomorphae</taxon>
        <taxon>Entelegynae</taxon>
        <taxon>Araneoidea</taxon>
        <taxon>Araneidae</taxon>
        <taxon>Caerostris</taxon>
    </lineage>
</organism>
<proteinExistence type="predicted"/>
<dbReference type="AlphaFoldDB" id="A0AAV4US65"/>
<reference evidence="3 4" key="1">
    <citation type="submission" date="2021-06" db="EMBL/GenBank/DDBJ databases">
        <title>Caerostris darwini draft genome.</title>
        <authorList>
            <person name="Kono N."/>
            <person name="Arakawa K."/>
        </authorList>
    </citation>
    <scope>NUCLEOTIDE SEQUENCE [LARGE SCALE GENOMIC DNA]</scope>
</reference>
<feature type="compositionally biased region" description="Polar residues" evidence="1">
    <location>
        <begin position="1"/>
        <end position="10"/>
    </location>
</feature>
<keyword evidence="2" id="KW-0472">Membrane</keyword>
<comment type="caution">
    <text evidence="3">The sequence shown here is derived from an EMBL/GenBank/DDBJ whole genome shotgun (WGS) entry which is preliminary data.</text>
</comment>
<keyword evidence="4" id="KW-1185">Reference proteome</keyword>
<keyword evidence="2" id="KW-0812">Transmembrane</keyword>
<dbReference type="EMBL" id="BPLQ01011825">
    <property type="protein sequence ID" value="GIY60613.1"/>
    <property type="molecule type" value="Genomic_DNA"/>
</dbReference>
<evidence type="ECO:0000313" key="3">
    <source>
        <dbReference type="EMBL" id="GIY60613.1"/>
    </source>
</evidence>
<dbReference type="Proteomes" id="UP001054837">
    <property type="component" value="Unassembled WGS sequence"/>
</dbReference>
<gene>
    <name evidence="3" type="ORF">CDAR_303661</name>
</gene>
<evidence type="ECO:0000256" key="2">
    <source>
        <dbReference type="SAM" id="Phobius"/>
    </source>
</evidence>
<name>A0AAV4US65_9ARAC</name>